<proteinExistence type="predicted"/>
<keyword evidence="1" id="KW-1133">Transmembrane helix</keyword>
<keyword evidence="1" id="KW-0472">Membrane</keyword>
<protein>
    <submittedName>
        <fullName evidence="2">Uncharacterized protein</fullName>
    </submittedName>
</protein>
<name>A0A6G4R2N8_9CAUL</name>
<gene>
    <name evidence="2" type="ORF">G5B46_20355</name>
</gene>
<dbReference type="EMBL" id="JAAKGT010000012">
    <property type="protein sequence ID" value="NGM51969.1"/>
    <property type="molecule type" value="Genomic_DNA"/>
</dbReference>
<evidence type="ECO:0000313" key="2">
    <source>
        <dbReference type="EMBL" id="NGM51969.1"/>
    </source>
</evidence>
<feature type="transmembrane region" description="Helical" evidence="1">
    <location>
        <begin position="20"/>
        <end position="52"/>
    </location>
</feature>
<accession>A0A6G4R2N8</accession>
<keyword evidence="1" id="KW-0812">Transmembrane</keyword>
<sequence length="66" mass="6857">MASVSITGPKASKPENKTLVVALSVLQLTVVVIVWLLALIPAALAALAVFLWKGARPTVRGKLPPA</sequence>
<evidence type="ECO:0000256" key="1">
    <source>
        <dbReference type="SAM" id="Phobius"/>
    </source>
</evidence>
<comment type="caution">
    <text evidence="2">The sequence shown here is derived from an EMBL/GenBank/DDBJ whole genome shotgun (WGS) entry which is preliminary data.</text>
</comment>
<dbReference type="AlphaFoldDB" id="A0A6G4R2N8"/>
<reference evidence="2" key="1">
    <citation type="submission" date="2020-02" db="EMBL/GenBank/DDBJ databases">
        <authorList>
            <person name="Gao J."/>
            <person name="Sun J."/>
        </authorList>
    </citation>
    <scope>NUCLEOTIDE SEQUENCE</scope>
    <source>
        <strain evidence="2">602-2</strain>
    </source>
</reference>
<organism evidence="2">
    <name type="scientific">Caulobacter sp. 602-2</name>
    <dbReference type="NCBI Taxonomy" id="2710887"/>
    <lineage>
        <taxon>Bacteria</taxon>
        <taxon>Pseudomonadati</taxon>
        <taxon>Pseudomonadota</taxon>
        <taxon>Alphaproteobacteria</taxon>
        <taxon>Caulobacterales</taxon>
        <taxon>Caulobacteraceae</taxon>
        <taxon>Caulobacter</taxon>
    </lineage>
</organism>